<organism evidence="1">
    <name type="scientific">Salix viminalis</name>
    <name type="common">Common osier</name>
    <name type="synonym">Basket willow</name>
    <dbReference type="NCBI Taxonomy" id="40686"/>
    <lineage>
        <taxon>Eukaryota</taxon>
        <taxon>Viridiplantae</taxon>
        <taxon>Streptophyta</taxon>
        <taxon>Embryophyta</taxon>
        <taxon>Tracheophyta</taxon>
        <taxon>Spermatophyta</taxon>
        <taxon>Magnoliopsida</taxon>
        <taxon>eudicotyledons</taxon>
        <taxon>Gunneridae</taxon>
        <taxon>Pentapetalae</taxon>
        <taxon>rosids</taxon>
        <taxon>fabids</taxon>
        <taxon>Malpighiales</taxon>
        <taxon>Salicaceae</taxon>
        <taxon>Saliceae</taxon>
        <taxon>Salix</taxon>
    </lineage>
</organism>
<dbReference type="AlphaFoldDB" id="A0A6N2L637"/>
<accession>A0A6N2L637</accession>
<sequence length="169" mass="18726">MSSRVSVKHIPIIDLLYSSNVAIPRDRLEELMLCCGESWLLLHNALPIATLFSSKCDKRSKAHAAFSFAIDVPVFRALANGLIAPDEAISPLFSSQSDRLKIAVTPTQDPLPAGDDENTSAQQLTELEIEGKTEHRLETGRNDFEKAGLGIHVFRSTTDLVSWKIQQKR</sequence>
<dbReference type="EMBL" id="CAADRP010000835">
    <property type="protein sequence ID" value="VFU32741.1"/>
    <property type="molecule type" value="Genomic_DNA"/>
</dbReference>
<reference evidence="1" key="1">
    <citation type="submission" date="2019-03" db="EMBL/GenBank/DDBJ databases">
        <authorList>
            <person name="Mank J."/>
            <person name="Almeida P."/>
        </authorList>
    </citation>
    <scope>NUCLEOTIDE SEQUENCE</scope>
    <source>
        <strain evidence="1">78183</strain>
    </source>
</reference>
<name>A0A6N2L637_SALVM</name>
<gene>
    <name evidence="1" type="ORF">SVIM_LOCUS145656</name>
</gene>
<evidence type="ECO:0000313" key="1">
    <source>
        <dbReference type="EMBL" id="VFU32741.1"/>
    </source>
</evidence>
<protein>
    <submittedName>
        <fullName evidence="1">Uncharacterized protein</fullName>
    </submittedName>
</protein>
<proteinExistence type="predicted"/>